<organism evidence="2 4">
    <name type="scientific">Medicago truncatula</name>
    <name type="common">Barrel medic</name>
    <name type="synonym">Medicago tribuloides</name>
    <dbReference type="NCBI Taxonomy" id="3880"/>
    <lineage>
        <taxon>Eukaryota</taxon>
        <taxon>Viridiplantae</taxon>
        <taxon>Streptophyta</taxon>
        <taxon>Embryophyta</taxon>
        <taxon>Tracheophyta</taxon>
        <taxon>Spermatophyta</taxon>
        <taxon>Magnoliopsida</taxon>
        <taxon>eudicotyledons</taxon>
        <taxon>Gunneridae</taxon>
        <taxon>Pentapetalae</taxon>
        <taxon>rosids</taxon>
        <taxon>fabids</taxon>
        <taxon>Fabales</taxon>
        <taxon>Fabaceae</taxon>
        <taxon>Papilionoideae</taxon>
        <taxon>50 kb inversion clade</taxon>
        <taxon>NPAAA clade</taxon>
        <taxon>Hologalegina</taxon>
        <taxon>IRL clade</taxon>
        <taxon>Trifolieae</taxon>
        <taxon>Medicago</taxon>
    </lineage>
</organism>
<dbReference type="PANTHER" id="PTHR31672">
    <property type="entry name" value="BNACNNG10540D PROTEIN"/>
    <property type="match status" value="1"/>
</dbReference>
<dbReference type="InterPro" id="IPR013187">
    <property type="entry name" value="F-box-assoc_dom_typ3"/>
</dbReference>
<accession>A0A072U4R4</accession>
<reference evidence="2 4" key="1">
    <citation type="journal article" date="2011" name="Nature">
        <title>The Medicago genome provides insight into the evolution of rhizobial symbioses.</title>
        <authorList>
            <person name="Young N.D."/>
            <person name="Debelle F."/>
            <person name="Oldroyd G.E."/>
            <person name="Geurts R."/>
            <person name="Cannon S.B."/>
            <person name="Udvardi M.K."/>
            <person name="Benedito V.A."/>
            <person name="Mayer K.F."/>
            <person name="Gouzy J."/>
            <person name="Schoof H."/>
            <person name="Van de Peer Y."/>
            <person name="Proost S."/>
            <person name="Cook D.R."/>
            <person name="Meyers B.C."/>
            <person name="Spannagl M."/>
            <person name="Cheung F."/>
            <person name="De Mita S."/>
            <person name="Krishnakumar V."/>
            <person name="Gundlach H."/>
            <person name="Zhou S."/>
            <person name="Mudge J."/>
            <person name="Bharti A.K."/>
            <person name="Murray J.D."/>
            <person name="Naoumkina M.A."/>
            <person name="Rosen B."/>
            <person name="Silverstein K.A."/>
            <person name="Tang H."/>
            <person name="Rombauts S."/>
            <person name="Zhao P.X."/>
            <person name="Zhou P."/>
            <person name="Barbe V."/>
            <person name="Bardou P."/>
            <person name="Bechner M."/>
            <person name="Bellec A."/>
            <person name="Berger A."/>
            <person name="Berges H."/>
            <person name="Bidwell S."/>
            <person name="Bisseling T."/>
            <person name="Choisne N."/>
            <person name="Couloux A."/>
            <person name="Denny R."/>
            <person name="Deshpande S."/>
            <person name="Dai X."/>
            <person name="Doyle J.J."/>
            <person name="Dudez A.M."/>
            <person name="Farmer A.D."/>
            <person name="Fouteau S."/>
            <person name="Franken C."/>
            <person name="Gibelin C."/>
            <person name="Gish J."/>
            <person name="Goldstein S."/>
            <person name="Gonzalez A.J."/>
            <person name="Green P.J."/>
            <person name="Hallab A."/>
            <person name="Hartog M."/>
            <person name="Hua A."/>
            <person name="Humphray S.J."/>
            <person name="Jeong D.H."/>
            <person name="Jing Y."/>
            <person name="Jocker A."/>
            <person name="Kenton S.M."/>
            <person name="Kim D.J."/>
            <person name="Klee K."/>
            <person name="Lai H."/>
            <person name="Lang C."/>
            <person name="Lin S."/>
            <person name="Macmil S.L."/>
            <person name="Magdelenat G."/>
            <person name="Matthews L."/>
            <person name="McCorrison J."/>
            <person name="Monaghan E.L."/>
            <person name="Mun J.H."/>
            <person name="Najar F.Z."/>
            <person name="Nicholson C."/>
            <person name="Noirot C."/>
            <person name="O'Bleness M."/>
            <person name="Paule C.R."/>
            <person name="Poulain J."/>
            <person name="Prion F."/>
            <person name="Qin B."/>
            <person name="Qu C."/>
            <person name="Retzel E.F."/>
            <person name="Riddle C."/>
            <person name="Sallet E."/>
            <person name="Samain S."/>
            <person name="Samson N."/>
            <person name="Sanders I."/>
            <person name="Saurat O."/>
            <person name="Scarpelli C."/>
            <person name="Schiex T."/>
            <person name="Segurens B."/>
            <person name="Severin A.J."/>
            <person name="Sherrier D.J."/>
            <person name="Shi R."/>
            <person name="Sims S."/>
            <person name="Singer S.R."/>
            <person name="Sinharoy S."/>
            <person name="Sterck L."/>
            <person name="Viollet A."/>
            <person name="Wang B.B."/>
            <person name="Wang K."/>
            <person name="Wang M."/>
            <person name="Wang X."/>
            <person name="Warfsmann J."/>
            <person name="Weissenbach J."/>
            <person name="White D.D."/>
            <person name="White J.D."/>
            <person name="Wiley G.B."/>
            <person name="Wincker P."/>
            <person name="Xing Y."/>
            <person name="Yang L."/>
            <person name="Yao Z."/>
            <person name="Ying F."/>
            <person name="Zhai J."/>
            <person name="Zhou L."/>
            <person name="Zuber A."/>
            <person name="Denarie J."/>
            <person name="Dixon R.A."/>
            <person name="May G.D."/>
            <person name="Schwartz D.C."/>
            <person name="Rogers J."/>
            <person name="Quetier F."/>
            <person name="Town C.D."/>
            <person name="Roe B.A."/>
        </authorList>
    </citation>
    <scope>NUCLEOTIDE SEQUENCE [LARGE SCALE GENOMIC DNA]</scope>
    <source>
        <strain evidence="2">A17</strain>
        <strain evidence="3 4">cv. Jemalong A17</strain>
    </source>
</reference>
<gene>
    <name evidence="2" type="ordered locus">MTR_7g117720</name>
</gene>
<proteinExistence type="predicted"/>
<protein>
    <submittedName>
        <fullName evidence="2">Galactose oxidase</fullName>
    </submittedName>
</protein>
<dbReference type="HOGENOM" id="CLU_027176_3_0_1"/>
<dbReference type="AlphaFoldDB" id="A0A072U4R4"/>
<evidence type="ECO:0000313" key="3">
    <source>
        <dbReference type="EnsemblPlants" id="KEH24692"/>
    </source>
</evidence>
<keyword evidence="4" id="KW-1185">Reference proteome</keyword>
<dbReference type="NCBIfam" id="TIGR01640">
    <property type="entry name" value="F_box_assoc_1"/>
    <property type="match status" value="1"/>
</dbReference>
<reference evidence="3" key="3">
    <citation type="submission" date="2015-04" db="UniProtKB">
        <authorList>
            <consortium name="EnsemblPlants"/>
        </authorList>
    </citation>
    <scope>IDENTIFICATION</scope>
    <source>
        <strain evidence="3">cv. Jemalong A17</strain>
    </source>
</reference>
<dbReference type="Proteomes" id="UP000002051">
    <property type="component" value="Unassembled WGS sequence"/>
</dbReference>
<dbReference type="PANTHER" id="PTHR31672:SF13">
    <property type="entry name" value="F-BOX PROTEIN CPR30-LIKE"/>
    <property type="match status" value="1"/>
</dbReference>
<dbReference type="Pfam" id="PF08268">
    <property type="entry name" value="FBA_3"/>
    <property type="match status" value="1"/>
</dbReference>
<dbReference type="EnsemblPlants" id="KEH24692">
    <property type="protein sequence ID" value="KEH24692"/>
    <property type="gene ID" value="MTR_7g117720"/>
</dbReference>
<evidence type="ECO:0000313" key="2">
    <source>
        <dbReference type="EMBL" id="KEH24692.1"/>
    </source>
</evidence>
<dbReference type="InterPro" id="IPR017451">
    <property type="entry name" value="F-box-assoc_interact_dom"/>
</dbReference>
<dbReference type="InterPro" id="IPR050796">
    <property type="entry name" value="SCF_F-box_component"/>
</dbReference>
<evidence type="ECO:0000259" key="1">
    <source>
        <dbReference type="Pfam" id="PF08268"/>
    </source>
</evidence>
<dbReference type="EMBL" id="CM001223">
    <property type="protein sequence ID" value="KEH24692.1"/>
    <property type="molecule type" value="Genomic_DNA"/>
</dbReference>
<feature type="domain" description="F-box associated beta-propeller type 3" evidence="1">
    <location>
        <begin position="77"/>
        <end position="183"/>
    </location>
</feature>
<evidence type="ECO:0000313" key="4">
    <source>
        <dbReference type="Proteomes" id="UP000002051"/>
    </source>
</evidence>
<name>A0A072U4R4_MEDTR</name>
<sequence>MEKKKTLRYLPLELIIQILVRLHVKSLLRFKKCVSAAHAGRIVSISLHKPPEIQSVDLEALLNNDYASLDLNNFLIPRSDDDFPFQIKGSCRGFLFLHGSSNICIWNPYTGFHKQIPLSPFYSISEVHYFDHLYGFGYDPSRDDYMVVSMSYEDTSFADNLSHLECFSLRDNMWKEIEDAHFPFMVMKEYKVHMSWTKTLVLQLHVIPTRCFSPIWFTKSGDIIGIDHGRARLMKYNDKGQLLGHHSYHDFYSYEHGLQVVMYTESLLSLPNKW</sequence>
<reference evidence="2 4" key="2">
    <citation type="journal article" date="2014" name="BMC Genomics">
        <title>An improved genome release (version Mt4.0) for the model legume Medicago truncatula.</title>
        <authorList>
            <person name="Tang H."/>
            <person name="Krishnakumar V."/>
            <person name="Bidwell S."/>
            <person name="Rosen B."/>
            <person name="Chan A."/>
            <person name="Zhou S."/>
            <person name="Gentzbittel L."/>
            <person name="Childs K.L."/>
            <person name="Yandell M."/>
            <person name="Gundlach H."/>
            <person name="Mayer K.F."/>
            <person name="Schwartz D.C."/>
            <person name="Town C.D."/>
        </authorList>
    </citation>
    <scope>GENOME REANNOTATION</scope>
    <source>
        <strain evidence="2">A17</strain>
        <strain evidence="3 4">cv. Jemalong A17</strain>
    </source>
</reference>